<comment type="caution">
    <text evidence="1">The sequence shown here is derived from an EMBL/GenBank/DDBJ whole genome shotgun (WGS) entry which is preliminary data.</text>
</comment>
<reference evidence="1 2" key="3">
    <citation type="submission" date="2019-11" db="EMBL/GenBank/DDBJ databases">
        <title>A de novo genome assembly of a pear dwarfing rootstock.</title>
        <authorList>
            <person name="Wang F."/>
            <person name="Wang J."/>
            <person name="Li S."/>
            <person name="Zhang Y."/>
            <person name="Fang M."/>
            <person name="Ma L."/>
            <person name="Zhao Y."/>
            <person name="Jiang S."/>
        </authorList>
    </citation>
    <scope>NUCLEOTIDE SEQUENCE [LARGE SCALE GENOMIC DNA]</scope>
    <source>
        <strain evidence="1">S2</strain>
        <tissue evidence="1">Leaf</tissue>
    </source>
</reference>
<name>A0A5N5HD54_9ROSA</name>
<accession>A0A5N5HD54</accession>
<evidence type="ECO:0000313" key="2">
    <source>
        <dbReference type="Proteomes" id="UP000327157"/>
    </source>
</evidence>
<proteinExistence type="predicted"/>
<dbReference type="AlphaFoldDB" id="A0A5N5HD54"/>
<sequence length="61" mass="6467">MEYEGFAFCASELVRNGQGNSPESGSPIREASNNACLPVNSSAGFLEDFALGVYAHVRSLV</sequence>
<dbReference type="Proteomes" id="UP000327157">
    <property type="component" value="Chromosome 16"/>
</dbReference>
<evidence type="ECO:0000313" key="1">
    <source>
        <dbReference type="EMBL" id="KAB2625795.1"/>
    </source>
</evidence>
<organism evidence="1 2">
    <name type="scientific">Pyrus ussuriensis x Pyrus communis</name>
    <dbReference type="NCBI Taxonomy" id="2448454"/>
    <lineage>
        <taxon>Eukaryota</taxon>
        <taxon>Viridiplantae</taxon>
        <taxon>Streptophyta</taxon>
        <taxon>Embryophyta</taxon>
        <taxon>Tracheophyta</taxon>
        <taxon>Spermatophyta</taxon>
        <taxon>Magnoliopsida</taxon>
        <taxon>eudicotyledons</taxon>
        <taxon>Gunneridae</taxon>
        <taxon>Pentapetalae</taxon>
        <taxon>rosids</taxon>
        <taxon>fabids</taxon>
        <taxon>Rosales</taxon>
        <taxon>Rosaceae</taxon>
        <taxon>Amygdaloideae</taxon>
        <taxon>Maleae</taxon>
        <taxon>Pyrus</taxon>
    </lineage>
</organism>
<gene>
    <name evidence="1" type="ORF">D8674_017455</name>
</gene>
<keyword evidence="2" id="KW-1185">Reference proteome</keyword>
<reference evidence="1 2" key="1">
    <citation type="submission" date="2019-09" db="EMBL/GenBank/DDBJ databases">
        <authorList>
            <person name="Ou C."/>
        </authorList>
    </citation>
    <scope>NUCLEOTIDE SEQUENCE [LARGE SCALE GENOMIC DNA]</scope>
    <source>
        <strain evidence="1">S2</strain>
        <tissue evidence="1">Leaf</tissue>
    </source>
</reference>
<dbReference type="EMBL" id="SMOL01000160">
    <property type="protein sequence ID" value="KAB2625795.1"/>
    <property type="molecule type" value="Genomic_DNA"/>
</dbReference>
<protein>
    <submittedName>
        <fullName evidence="1">Exosome component 10-like</fullName>
    </submittedName>
</protein>
<reference evidence="2" key="2">
    <citation type="submission" date="2019-10" db="EMBL/GenBank/DDBJ databases">
        <title>A de novo genome assembly of a pear dwarfing rootstock.</title>
        <authorList>
            <person name="Wang F."/>
            <person name="Wang J."/>
            <person name="Li S."/>
            <person name="Zhang Y."/>
            <person name="Fang M."/>
            <person name="Ma L."/>
            <person name="Zhao Y."/>
            <person name="Jiang S."/>
        </authorList>
    </citation>
    <scope>NUCLEOTIDE SEQUENCE [LARGE SCALE GENOMIC DNA]</scope>
</reference>